<protein>
    <submittedName>
        <fullName evidence="2">Uncharacterized protein</fullName>
    </submittedName>
</protein>
<evidence type="ECO:0000313" key="2">
    <source>
        <dbReference type="EMBL" id="VDN61034.1"/>
    </source>
</evidence>
<proteinExistence type="predicted"/>
<sequence length="39" mass="4157">MESTDAADPGMETLAHPGVETLRLSQDAHGIHATSHLMQ</sequence>
<dbReference type="AlphaFoldDB" id="A0A653AXF5"/>
<reference evidence="2" key="1">
    <citation type="submission" date="2018-11" db="EMBL/GenBank/DDBJ databases">
        <authorList>
            <consortium name="Genoscope - CEA"/>
            <person name="William W."/>
        </authorList>
    </citation>
    <scope>NUCLEOTIDE SEQUENCE [LARGE SCALE GENOMIC DNA]</scope>
    <source>
        <strain evidence="2">T9AD</strain>
    </source>
</reference>
<name>A0A653AXF5_ECTOL</name>
<feature type="region of interest" description="Disordered" evidence="1">
    <location>
        <begin position="1"/>
        <end position="39"/>
    </location>
</feature>
<dbReference type="EMBL" id="LR130779">
    <property type="protein sequence ID" value="VDN61034.1"/>
    <property type="molecule type" value="Genomic_DNA"/>
</dbReference>
<evidence type="ECO:0000256" key="1">
    <source>
        <dbReference type="SAM" id="MobiDB-lite"/>
    </source>
</evidence>
<organism evidence="2">
    <name type="scientific">Ectopseudomonas oleovorans</name>
    <name type="common">Pseudomonas oleovorans</name>
    <dbReference type="NCBI Taxonomy" id="301"/>
    <lineage>
        <taxon>Bacteria</taxon>
        <taxon>Pseudomonadati</taxon>
        <taxon>Pseudomonadota</taxon>
        <taxon>Gammaproteobacteria</taxon>
        <taxon>Pseudomonadales</taxon>
        <taxon>Pseudomonadaceae</taxon>
        <taxon>Ectopseudomonas</taxon>
    </lineage>
</organism>
<accession>A0A653AXF5</accession>
<gene>
    <name evidence="2" type="ORF">POT9AD_0038</name>
</gene>